<keyword evidence="1" id="KW-0812">Transmembrane</keyword>
<evidence type="ECO:0000259" key="4">
    <source>
        <dbReference type="Pfam" id="PF07715"/>
    </source>
</evidence>
<feature type="domain" description="TonB-dependent receptor plug" evidence="4">
    <location>
        <begin position="119"/>
        <end position="238"/>
    </location>
</feature>
<dbReference type="Pfam" id="PF07715">
    <property type="entry name" value="Plug"/>
    <property type="match status" value="1"/>
</dbReference>
<dbReference type="EMBL" id="JAHSPG010000003">
    <property type="protein sequence ID" value="MBV4356768.1"/>
    <property type="molecule type" value="Genomic_DNA"/>
</dbReference>
<accession>A0A9E2S513</accession>
<feature type="chain" id="PRO_5039175479" evidence="3">
    <location>
        <begin position="24"/>
        <end position="1062"/>
    </location>
</feature>
<dbReference type="NCBIfam" id="TIGR04057">
    <property type="entry name" value="SusC_RagA_signa"/>
    <property type="match status" value="1"/>
</dbReference>
<keyword evidence="1" id="KW-1134">Transmembrane beta strand</keyword>
<keyword evidence="1" id="KW-0472">Membrane</keyword>
<dbReference type="AlphaFoldDB" id="A0A9E2S513"/>
<comment type="similarity">
    <text evidence="1">Belongs to the TonB-dependent receptor family.</text>
</comment>
<keyword evidence="1" id="KW-0998">Cell outer membrane</keyword>
<keyword evidence="5" id="KW-0675">Receptor</keyword>
<keyword evidence="6" id="KW-1185">Reference proteome</keyword>
<keyword evidence="3" id="KW-0732">Signal</keyword>
<gene>
    <name evidence="5" type="ORF">KTO63_06365</name>
</gene>
<evidence type="ECO:0000256" key="1">
    <source>
        <dbReference type="PROSITE-ProRule" id="PRU01360"/>
    </source>
</evidence>
<dbReference type="RefSeq" id="WP_217790407.1">
    <property type="nucleotide sequence ID" value="NZ_JAHSPG010000003.1"/>
</dbReference>
<dbReference type="InterPro" id="IPR012910">
    <property type="entry name" value="Plug_dom"/>
</dbReference>
<feature type="signal peptide" evidence="3">
    <location>
        <begin position="1"/>
        <end position="23"/>
    </location>
</feature>
<proteinExistence type="inferred from homology"/>
<name>A0A9E2S513_9BACT</name>
<dbReference type="GO" id="GO:0009279">
    <property type="term" value="C:cell outer membrane"/>
    <property type="evidence" value="ECO:0007669"/>
    <property type="project" value="UniProtKB-SubCell"/>
</dbReference>
<sequence length="1062" mass="116031">MTKLTKLVLVLFFAFALCHISWAQSRTISGTVSDNNGNPLSRATVAVKNSKVVTLTDADGKFSLKVPDGATTIVVSNVGTSTKEIAIGTDNVFAVVLQSSRTQLSDIVVVGYGSLKRANLSTAQTSINSKAIEKTVNTTIEQALQGRAAGVYVTQNSGQPGGAMSVNIRGVSTINGTSQPLYVIDGVQSQPDNVNNTNPNATSSSPLSGLNPADVDDIQILQGPSATAIYGSRATNGVVIITTKRGRAGDFKVNYGYQYGLQTPPDNLPVMNLSQYASMVKQYHNIAGGTTPGEFLDSSLLGPGTDWQAELFNNAAMNKHQLSLSGGSGNTTYYLSGEYLDQRGVAAGSGFKRYGTRLNLDNKPRTWLNIGANLAFNQTDENLVTTNYGDAQSPLIANALRLTPQIPVTNFDGSWGGSDPVNGANQYAPINPIALADLITNTNTRRQLTGGLNVGITLTKGLTFRSSLNASYGNGFSTYYVPTYQIDQWHYNAIASLSSGTSTNSYWNWNQQLEYIKQIGKHNITVMGTHESQESKWQNLTAGRTGFLTNDIFDVKAGDPLTATNDGGRGSWAMESYLARIAYNYDNRYILQATYRTDGSPYFGPENRWAKFPSVSAAWRVSQEKFFDVPWISELKLRYETGLTGNQGYGSGIYAGMATGATPWGTGFLSSIMKNPTLQWEETNTNNYGINLGFLHNRITLDANYYERTTGNMIFTGIVPWYQGANGSPGAVQAPFVNAGDMRTKGWDFTINASIIDNKDFKWDANLNISHFKSTVKSLNNGQTAVDRVSWWMNTWTQRAAVDQQPWLFRGYIEDGLFQSIADINKSPVPVDNGGNRIQADPNTGLWVGDVKYKDLNGDGKITVDDMTNIGNPWPKLMGGLTNTFSYKGFELSMLIMGTYGNQIYNYIAYEASNPNNINLSRNLLVKAMEYAKVDNTDLSNPKLSNPGTDVPRITNNQIASQNNYSKNTSRFVEDGSYLRLKNISLTYDVPAKWLGYTKVIKGFRATVGVQNVFTITHYKGYDPEIGSYVGTGTDRLNQAIGIDFGRFPLTRMYNAAISVNF</sequence>
<dbReference type="PROSITE" id="PS52016">
    <property type="entry name" value="TONB_DEPENDENT_REC_3"/>
    <property type="match status" value="1"/>
</dbReference>
<protein>
    <submittedName>
        <fullName evidence="5">TonB-dependent receptor</fullName>
    </submittedName>
</protein>
<comment type="subcellular location">
    <subcellularLocation>
        <location evidence="1">Cell outer membrane</location>
        <topology evidence="1">Multi-pass membrane protein</topology>
    </subcellularLocation>
</comment>
<dbReference type="InterPro" id="IPR023996">
    <property type="entry name" value="TonB-dep_OMP_SusC/RagA"/>
</dbReference>
<evidence type="ECO:0000256" key="2">
    <source>
        <dbReference type="SAM" id="MobiDB-lite"/>
    </source>
</evidence>
<dbReference type="InterPro" id="IPR018247">
    <property type="entry name" value="EF_Hand_1_Ca_BS"/>
</dbReference>
<dbReference type="Proteomes" id="UP000812270">
    <property type="component" value="Unassembled WGS sequence"/>
</dbReference>
<feature type="region of interest" description="Disordered" evidence="2">
    <location>
        <begin position="190"/>
        <end position="209"/>
    </location>
</feature>
<evidence type="ECO:0000313" key="6">
    <source>
        <dbReference type="Proteomes" id="UP000812270"/>
    </source>
</evidence>
<dbReference type="Pfam" id="PF13715">
    <property type="entry name" value="CarbopepD_reg_2"/>
    <property type="match status" value="1"/>
</dbReference>
<dbReference type="NCBIfam" id="TIGR04056">
    <property type="entry name" value="OMP_RagA_SusC"/>
    <property type="match status" value="1"/>
</dbReference>
<organism evidence="5 6">
    <name type="scientific">Pinibacter aurantiacus</name>
    <dbReference type="NCBI Taxonomy" id="2851599"/>
    <lineage>
        <taxon>Bacteria</taxon>
        <taxon>Pseudomonadati</taxon>
        <taxon>Bacteroidota</taxon>
        <taxon>Chitinophagia</taxon>
        <taxon>Chitinophagales</taxon>
        <taxon>Chitinophagaceae</taxon>
        <taxon>Pinibacter</taxon>
    </lineage>
</organism>
<feature type="compositionally biased region" description="Low complexity" evidence="2">
    <location>
        <begin position="190"/>
        <end position="208"/>
    </location>
</feature>
<comment type="caution">
    <text evidence="5">The sequence shown here is derived from an EMBL/GenBank/DDBJ whole genome shotgun (WGS) entry which is preliminary data.</text>
</comment>
<dbReference type="PROSITE" id="PS00018">
    <property type="entry name" value="EF_HAND_1"/>
    <property type="match status" value="1"/>
</dbReference>
<dbReference type="InterPro" id="IPR039426">
    <property type="entry name" value="TonB-dep_rcpt-like"/>
</dbReference>
<dbReference type="InterPro" id="IPR023997">
    <property type="entry name" value="TonB-dep_OMP_SusC/RagA_CS"/>
</dbReference>
<keyword evidence="1" id="KW-0813">Transport</keyword>
<evidence type="ECO:0000256" key="3">
    <source>
        <dbReference type="SAM" id="SignalP"/>
    </source>
</evidence>
<evidence type="ECO:0000313" key="5">
    <source>
        <dbReference type="EMBL" id="MBV4356768.1"/>
    </source>
</evidence>
<reference evidence="5" key="1">
    <citation type="submission" date="2021-06" db="EMBL/GenBank/DDBJ databases">
        <authorList>
            <person name="Huq M.A."/>
        </authorList>
    </citation>
    <scope>NUCLEOTIDE SEQUENCE</scope>
    <source>
        <strain evidence="5">MAH-26</strain>
    </source>
</reference>